<dbReference type="InterPro" id="IPR018744">
    <property type="entry name" value="DUF2293"/>
</dbReference>
<feature type="region of interest" description="Disordered" evidence="1">
    <location>
        <begin position="132"/>
        <end position="175"/>
    </location>
</feature>
<protein>
    <recommendedName>
        <fullName evidence="2">DUF2293 domain-containing protein</fullName>
    </recommendedName>
</protein>
<dbReference type="OrthoDB" id="5381833at2759"/>
<gene>
    <name evidence="3" type="ORF">M409DRAFT_69149</name>
</gene>
<evidence type="ECO:0000259" key="2">
    <source>
        <dbReference type="Pfam" id="PF10056"/>
    </source>
</evidence>
<accession>A0A6A6C981</accession>
<evidence type="ECO:0000313" key="4">
    <source>
        <dbReference type="Proteomes" id="UP000799537"/>
    </source>
</evidence>
<evidence type="ECO:0000313" key="3">
    <source>
        <dbReference type="EMBL" id="KAF2162209.1"/>
    </source>
</evidence>
<feature type="compositionally biased region" description="Acidic residues" evidence="1">
    <location>
        <begin position="146"/>
        <end position="175"/>
    </location>
</feature>
<proteinExistence type="predicted"/>
<feature type="domain" description="DUF2293" evidence="2">
    <location>
        <begin position="31"/>
        <end position="115"/>
    </location>
</feature>
<dbReference type="RefSeq" id="XP_033663098.1">
    <property type="nucleotide sequence ID" value="XM_033818156.1"/>
</dbReference>
<dbReference type="GeneID" id="54571428"/>
<dbReference type="AlphaFoldDB" id="A0A6A6C981"/>
<dbReference type="Pfam" id="PF10056">
    <property type="entry name" value="DUF2293"/>
    <property type="match status" value="1"/>
</dbReference>
<evidence type="ECO:0000256" key="1">
    <source>
        <dbReference type="SAM" id="MobiDB-lite"/>
    </source>
</evidence>
<dbReference type="Proteomes" id="UP000799537">
    <property type="component" value="Unassembled WGS sequence"/>
</dbReference>
<sequence>MSSTASRPANLSNLTPSETRLRRREWNRGPLTDLFPLIPSAPLERLLDICIDVKNYTYNLSESKFWNARRLTSIVVAHVRHNYSDYDRLLREERVERYEARRRSGDQVWRKLREWCPWEEANPVLERAWRATLVPPEERDPTWDPMDVDEESDGEGEEEAPVGGDGVEDDPMDLD</sequence>
<keyword evidence="4" id="KW-1185">Reference proteome</keyword>
<organism evidence="3 4">
    <name type="scientific">Zasmidium cellare ATCC 36951</name>
    <dbReference type="NCBI Taxonomy" id="1080233"/>
    <lineage>
        <taxon>Eukaryota</taxon>
        <taxon>Fungi</taxon>
        <taxon>Dikarya</taxon>
        <taxon>Ascomycota</taxon>
        <taxon>Pezizomycotina</taxon>
        <taxon>Dothideomycetes</taxon>
        <taxon>Dothideomycetidae</taxon>
        <taxon>Mycosphaerellales</taxon>
        <taxon>Mycosphaerellaceae</taxon>
        <taxon>Zasmidium</taxon>
    </lineage>
</organism>
<reference evidence="3" key="1">
    <citation type="journal article" date="2020" name="Stud. Mycol.">
        <title>101 Dothideomycetes genomes: a test case for predicting lifestyles and emergence of pathogens.</title>
        <authorList>
            <person name="Haridas S."/>
            <person name="Albert R."/>
            <person name="Binder M."/>
            <person name="Bloem J."/>
            <person name="Labutti K."/>
            <person name="Salamov A."/>
            <person name="Andreopoulos B."/>
            <person name="Baker S."/>
            <person name="Barry K."/>
            <person name="Bills G."/>
            <person name="Bluhm B."/>
            <person name="Cannon C."/>
            <person name="Castanera R."/>
            <person name="Culley D."/>
            <person name="Daum C."/>
            <person name="Ezra D."/>
            <person name="Gonzalez J."/>
            <person name="Henrissat B."/>
            <person name="Kuo A."/>
            <person name="Liang C."/>
            <person name="Lipzen A."/>
            <person name="Lutzoni F."/>
            <person name="Magnuson J."/>
            <person name="Mondo S."/>
            <person name="Nolan M."/>
            <person name="Ohm R."/>
            <person name="Pangilinan J."/>
            <person name="Park H.-J."/>
            <person name="Ramirez L."/>
            <person name="Alfaro M."/>
            <person name="Sun H."/>
            <person name="Tritt A."/>
            <person name="Yoshinaga Y."/>
            <person name="Zwiers L.-H."/>
            <person name="Turgeon B."/>
            <person name="Goodwin S."/>
            <person name="Spatafora J."/>
            <person name="Crous P."/>
            <person name="Grigoriev I."/>
        </authorList>
    </citation>
    <scope>NUCLEOTIDE SEQUENCE</scope>
    <source>
        <strain evidence="3">ATCC 36951</strain>
    </source>
</reference>
<name>A0A6A6C981_ZASCE</name>
<dbReference type="EMBL" id="ML993614">
    <property type="protein sequence ID" value="KAF2162209.1"/>
    <property type="molecule type" value="Genomic_DNA"/>
</dbReference>